<dbReference type="OrthoDB" id="201752at2759"/>
<dbReference type="GO" id="GO:0000244">
    <property type="term" value="P:spliceosomal tri-snRNP complex assembly"/>
    <property type="evidence" value="ECO:0007669"/>
    <property type="project" value="TreeGrafter"/>
</dbReference>
<accession>A0A8J4QBE7</accession>
<evidence type="ECO:0000313" key="1">
    <source>
        <dbReference type="EMBL" id="KAF3947073.1"/>
    </source>
</evidence>
<keyword evidence="2" id="KW-1185">Reference proteome</keyword>
<comment type="caution">
    <text evidence="1">The sequence shown here is derived from an EMBL/GenBank/DDBJ whole genome shotgun (WGS) entry which is preliminary data.</text>
</comment>
<dbReference type="InterPro" id="IPR038514">
    <property type="entry name" value="AAR2_C_sf"/>
</dbReference>
<feature type="non-terminal residue" evidence="1">
    <location>
        <position position="1"/>
    </location>
</feature>
<dbReference type="PANTHER" id="PTHR12689">
    <property type="entry name" value="A1 CISTRON SPLICING FACTOR AAR2-RELATED"/>
    <property type="match status" value="1"/>
</dbReference>
<dbReference type="EMBL" id="JRKL02008202">
    <property type="protein sequence ID" value="KAF3947073.1"/>
    <property type="molecule type" value="Genomic_DNA"/>
</dbReference>
<proteinExistence type="predicted"/>
<evidence type="ECO:0000313" key="2">
    <source>
        <dbReference type="Proteomes" id="UP000737018"/>
    </source>
</evidence>
<dbReference type="Gene3D" id="1.25.40.550">
    <property type="entry name" value="Aar2, C-terminal domain-like"/>
    <property type="match status" value="1"/>
</dbReference>
<sequence>PIGGEITVACESGIVTNTPKTAMEKALDEQMKSKSLLIKDYGGSEDVLLGELQFAFLPFRTRTQLFTMLLHHLCKDFISLMLDASSVDGHLLSWVRKLKELLENNLGWEF</sequence>
<dbReference type="InterPro" id="IPR007946">
    <property type="entry name" value="AAR2"/>
</dbReference>
<organism evidence="1 2">
    <name type="scientific">Castanea mollissima</name>
    <name type="common">Chinese chestnut</name>
    <dbReference type="NCBI Taxonomy" id="60419"/>
    <lineage>
        <taxon>Eukaryota</taxon>
        <taxon>Viridiplantae</taxon>
        <taxon>Streptophyta</taxon>
        <taxon>Embryophyta</taxon>
        <taxon>Tracheophyta</taxon>
        <taxon>Spermatophyta</taxon>
        <taxon>Magnoliopsida</taxon>
        <taxon>eudicotyledons</taxon>
        <taxon>Gunneridae</taxon>
        <taxon>Pentapetalae</taxon>
        <taxon>rosids</taxon>
        <taxon>fabids</taxon>
        <taxon>Fagales</taxon>
        <taxon>Fagaceae</taxon>
        <taxon>Castanea</taxon>
    </lineage>
</organism>
<dbReference type="AlphaFoldDB" id="A0A8J4QBE7"/>
<gene>
    <name evidence="1" type="ORF">CMV_026742</name>
</gene>
<dbReference type="Proteomes" id="UP000737018">
    <property type="component" value="Unassembled WGS sequence"/>
</dbReference>
<dbReference type="PANTHER" id="PTHR12689:SF4">
    <property type="entry name" value="PROTEIN AAR2 HOMOLOG"/>
    <property type="match status" value="1"/>
</dbReference>
<reference evidence="1" key="1">
    <citation type="submission" date="2020-03" db="EMBL/GenBank/DDBJ databases">
        <title>Castanea mollissima Vanexum genome sequencing.</title>
        <authorList>
            <person name="Staton M."/>
        </authorList>
    </citation>
    <scope>NUCLEOTIDE SEQUENCE</scope>
    <source>
        <tissue evidence="1">Leaf</tissue>
    </source>
</reference>
<protein>
    <submittedName>
        <fullName evidence="1">Uncharacterized protein</fullName>
    </submittedName>
</protein>
<name>A0A8J4QBE7_9ROSI</name>